<keyword evidence="1" id="KW-1133">Transmembrane helix</keyword>
<feature type="transmembrane region" description="Helical" evidence="1">
    <location>
        <begin position="118"/>
        <end position="136"/>
    </location>
</feature>
<dbReference type="Proteomes" id="UP000176865">
    <property type="component" value="Unassembled WGS sequence"/>
</dbReference>
<protein>
    <submittedName>
        <fullName evidence="2">Uncharacterized protein</fullName>
    </submittedName>
</protein>
<dbReference type="EMBL" id="MFAB01000033">
    <property type="protein sequence ID" value="OGD68126.1"/>
    <property type="molecule type" value="Genomic_DNA"/>
</dbReference>
<reference evidence="2 3" key="1">
    <citation type="journal article" date="2016" name="Nat. Commun.">
        <title>Thousands of microbial genomes shed light on interconnected biogeochemical processes in an aquifer system.</title>
        <authorList>
            <person name="Anantharaman K."/>
            <person name="Brown C.T."/>
            <person name="Hug L.A."/>
            <person name="Sharon I."/>
            <person name="Castelle C.J."/>
            <person name="Probst A.J."/>
            <person name="Thomas B.C."/>
            <person name="Singh A."/>
            <person name="Wilkins M.J."/>
            <person name="Karaoz U."/>
            <person name="Brodie E.L."/>
            <person name="Williams K.H."/>
            <person name="Hubbard S.S."/>
            <person name="Banfield J.F."/>
        </authorList>
    </citation>
    <scope>NUCLEOTIDE SEQUENCE [LARGE SCALE GENOMIC DNA]</scope>
</reference>
<evidence type="ECO:0000313" key="2">
    <source>
        <dbReference type="EMBL" id="OGD68126.1"/>
    </source>
</evidence>
<keyword evidence="1" id="KW-0812">Transmembrane</keyword>
<feature type="transmembrane region" description="Helical" evidence="1">
    <location>
        <begin position="85"/>
        <end position="106"/>
    </location>
</feature>
<accession>A0A1F5ELN3</accession>
<evidence type="ECO:0000256" key="1">
    <source>
        <dbReference type="SAM" id="Phobius"/>
    </source>
</evidence>
<gene>
    <name evidence="2" type="ORF">A2996_00470</name>
</gene>
<evidence type="ECO:0000313" key="3">
    <source>
        <dbReference type="Proteomes" id="UP000176865"/>
    </source>
</evidence>
<dbReference type="AlphaFoldDB" id="A0A1F5ELN3"/>
<feature type="transmembrane region" description="Helical" evidence="1">
    <location>
        <begin position="41"/>
        <end position="65"/>
    </location>
</feature>
<proteinExistence type="predicted"/>
<feature type="transmembrane region" description="Helical" evidence="1">
    <location>
        <begin position="7"/>
        <end position="29"/>
    </location>
</feature>
<organism evidence="2 3">
    <name type="scientific">Candidatus Campbellbacteria bacterium RIFCSPLOWO2_01_FULL_34_15</name>
    <dbReference type="NCBI Taxonomy" id="1797579"/>
    <lineage>
        <taxon>Bacteria</taxon>
        <taxon>Candidatus Campbelliibacteriota</taxon>
    </lineage>
</organism>
<sequence>MKIKNLSFIEFLILVSVLVFSILAEIGYFKSIHLDLESVFWLFSVMFLFIAFAISKVVTLSFKALSGPEQIEGDNFSVKNRSVNISWQTLLISGVIFFLLAFFDVLKIFEFSGEHDSYIFYFPAVILLGSGVKKFLYLRKNKNK</sequence>
<comment type="caution">
    <text evidence="2">The sequence shown here is derived from an EMBL/GenBank/DDBJ whole genome shotgun (WGS) entry which is preliminary data.</text>
</comment>
<name>A0A1F5ELN3_9BACT</name>
<keyword evidence="1" id="KW-0472">Membrane</keyword>